<gene>
    <name evidence="2" type="ORF">SAMN05444486_102773</name>
</gene>
<dbReference type="OrthoDB" id="7876140at2"/>
<dbReference type="STRING" id="576131.SAMN05444486_102773"/>
<dbReference type="Proteomes" id="UP000199026">
    <property type="component" value="Unassembled WGS sequence"/>
</dbReference>
<keyword evidence="3" id="KW-1185">Reference proteome</keyword>
<keyword evidence="1" id="KW-0732">Signal</keyword>
<evidence type="ECO:0000313" key="3">
    <source>
        <dbReference type="Proteomes" id="UP000199026"/>
    </source>
</evidence>
<dbReference type="GeneID" id="78124833"/>
<feature type="chain" id="PRO_5011684913" description="Tissue inhibitor of metalloproteinase" evidence="1">
    <location>
        <begin position="19"/>
        <end position="111"/>
    </location>
</feature>
<evidence type="ECO:0008006" key="4">
    <source>
        <dbReference type="Google" id="ProtNLM"/>
    </source>
</evidence>
<protein>
    <recommendedName>
        <fullName evidence="4">Tissue inhibitor of metalloproteinase</fullName>
    </recommendedName>
</protein>
<reference evidence="2 3" key="1">
    <citation type="submission" date="2016-10" db="EMBL/GenBank/DDBJ databases">
        <authorList>
            <person name="de Groot N.N."/>
        </authorList>
    </citation>
    <scope>NUCLEOTIDE SEQUENCE [LARGE SCALE GENOMIC DNA]</scope>
    <source>
        <strain evidence="2 3">DSM 24677</strain>
    </source>
</reference>
<sequence length="111" mass="11893">MRFAIFLAALTLASPSAAFVCIFQTECYEEQACAPSAFELEVQLENQSVSTEEGDWIIVAKKSEPALITLFAAAKGTEYLLSITPEAARLSGHLNAGPQAIQYLGTCEGAF</sequence>
<evidence type="ECO:0000313" key="2">
    <source>
        <dbReference type="EMBL" id="SDY56055.1"/>
    </source>
</evidence>
<dbReference type="RefSeq" id="WP_089891060.1">
    <property type="nucleotide sequence ID" value="NZ_CALJFH010000015.1"/>
</dbReference>
<feature type="signal peptide" evidence="1">
    <location>
        <begin position="1"/>
        <end position="18"/>
    </location>
</feature>
<evidence type="ECO:0000256" key="1">
    <source>
        <dbReference type="SAM" id="SignalP"/>
    </source>
</evidence>
<proteinExistence type="predicted"/>
<accession>A0A1H3KWL9</accession>
<dbReference type="EMBL" id="FNPR01000002">
    <property type="protein sequence ID" value="SDY56055.1"/>
    <property type="molecule type" value="Genomic_DNA"/>
</dbReference>
<dbReference type="AlphaFoldDB" id="A0A1H3KWL9"/>
<organism evidence="2 3">
    <name type="scientific">Lentibacter algarum</name>
    <dbReference type="NCBI Taxonomy" id="576131"/>
    <lineage>
        <taxon>Bacteria</taxon>
        <taxon>Pseudomonadati</taxon>
        <taxon>Pseudomonadota</taxon>
        <taxon>Alphaproteobacteria</taxon>
        <taxon>Rhodobacterales</taxon>
        <taxon>Roseobacteraceae</taxon>
        <taxon>Lentibacter</taxon>
    </lineage>
</organism>
<name>A0A1H3KWL9_9RHOB</name>